<sequence>MQFFRLATFVVTMLVMVTFTTPFAHTHPVHSVQYARGLFPPNRHRGLVHHVPRFYRADSDIFKANRVVPLMIRDAGDDHGDVAAHDRYEAQLHKLEAALKHYEEYGDAESLQFYLKGFGGEDGDAGEAQKNPAQSSVSGKETAAKKQDDGKKEQVQQQQPQQQQPEQKPKQPQQIDSEDCVDGVDGSESSKKHDSSASPQMQQHAQSSRPPPPPAQPQKMVKKPKPQQQQQPSGDYSVPSDPPQPQPQHDQPKPPQPAPAPAPAPKQPSPPPSSPSSSDNSINGYTPPTFNPPAGSPSTASLYTSSTPFTGRATFYNTGLGACGITNTDDQPIVAISRDLFEQYNPASGNPNHNSLCGKKVEITWNGKKVQAFATDECPGCEKNSLDCSPSVFERMDSKDKGVLDGITWRFV</sequence>
<dbReference type="SUPFAM" id="SSF50685">
    <property type="entry name" value="Barwin-like endoglucanases"/>
    <property type="match status" value="1"/>
</dbReference>
<name>R9PI08_PSEHS</name>
<dbReference type="PANTHER" id="PTHR31836">
    <property type="match status" value="1"/>
</dbReference>
<dbReference type="STRING" id="1305764.R9PI08"/>
<dbReference type="Gene3D" id="2.40.40.10">
    <property type="entry name" value="RlpA-like domain"/>
    <property type="match status" value="1"/>
</dbReference>
<dbReference type="GeneID" id="24110601"/>
<dbReference type="RefSeq" id="XP_012191322.1">
    <property type="nucleotide sequence ID" value="XM_012335932.1"/>
</dbReference>
<dbReference type="eggNOG" id="ENOG502S2E4">
    <property type="taxonomic scope" value="Eukaryota"/>
</dbReference>
<evidence type="ECO:0000313" key="3">
    <source>
        <dbReference type="EMBL" id="GAC97735.1"/>
    </source>
</evidence>
<dbReference type="CDD" id="cd22191">
    <property type="entry name" value="DPBB_RlpA_EXP_N-like"/>
    <property type="match status" value="1"/>
</dbReference>
<proteinExistence type="predicted"/>
<dbReference type="AlphaFoldDB" id="R9PI08"/>
<feature type="compositionally biased region" description="Polar residues" evidence="2">
    <location>
        <begin position="199"/>
        <end position="208"/>
    </location>
</feature>
<evidence type="ECO:0000313" key="4">
    <source>
        <dbReference type="Proteomes" id="UP000014071"/>
    </source>
</evidence>
<reference evidence="4" key="1">
    <citation type="journal article" date="2013" name="Genome Announc.">
        <title>Draft genome sequence of the basidiomycetous yeast-like fungus Pseudozyma hubeiensis SY62, which produces an abundant amount of the biosurfactant mannosylerythritol lipids.</title>
        <authorList>
            <person name="Konishi M."/>
            <person name="Hatada Y."/>
            <person name="Horiuchi J."/>
        </authorList>
    </citation>
    <scope>NUCLEOTIDE SEQUENCE [LARGE SCALE GENOMIC DNA]</scope>
    <source>
        <strain evidence="4">SY62</strain>
    </source>
</reference>
<dbReference type="HOGENOM" id="CLU_746224_0_0_1"/>
<feature type="region of interest" description="Disordered" evidence="2">
    <location>
        <begin position="123"/>
        <end position="303"/>
    </location>
</feature>
<dbReference type="InterPro" id="IPR051477">
    <property type="entry name" value="Expansin_CellWall"/>
</dbReference>
<dbReference type="Proteomes" id="UP000014071">
    <property type="component" value="Unassembled WGS sequence"/>
</dbReference>
<feature type="compositionally biased region" description="Basic and acidic residues" evidence="2">
    <location>
        <begin position="142"/>
        <end position="154"/>
    </location>
</feature>
<dbReference type="InterPro" id="IPR036908">
    <property type="entry name" value="RlpA-like_sf"/>
</dbReference>
<evidence type="ECO:0000256" key="2">
    <source>
        <dbReference type="SAM" id="MobiDB-lite"/>
    </source>
</evidence>
<evidence type="ECO:0000256" key="1">
    <source>
        <dbReference type="ARBA" id="ARBA00022729"/>
    </source>
</evidence>
<dbReference type="EMBL" id="DF238811">
    <property type="protein sequence ID" value="GAC97735.1"/>
    <property type="molecule type" value="Genomic_DNA"/>
</dbReference>
<keyword evidence="4" id="KW-1185">Reference proteome</keyword>
<accession>R9PI08</accession>
<organism evidence="3 4">
    <name type="scientific">Pseudozyma hubeiensis (strain SY62)</name>
    <name type="common">Yeast</name>
    <dbReference type="NCBI Taxonomy" id="1305764"/>
    <lineage>
        <taxon>Eukaryota</taxon>
        <taxon>Fungi</taxon>
        <taxon>Dikarya</taxon>
        <taxon>Basidiomycota</taxon>
        <taxon>Ustilaginomycotina</taxon>
        <taxon>Ustilaginomycetes</taxon>
        <taxon>Ustilaginales</taxon>
        <taxon>Ustilaginaceae</taxon>
        <taxon>Pseudozyma</taxon>
    </lineage>
</organism>
<keyword evidence="1" id="KW-0732">Signal</keyword>
<feature type="compositionally biased region" description="Pro residues" evidence="2">
    <location>
        <begin position="253"/>
        <end position="274"/>
    </location>
</feature>
<dbReference type="PRINTS" id="PR01217">
    <property type="entry name" value="PRICHEXTENSN"/>
</dbReference>
<feature type="compositionally biased region" description="Low complexity" evidence="2">
    <location>
        <begin position="155"/>
        <end position="174"/>
    </location>
</feature>
<protein>
    <submittedName>
        <fullName evidence="3">Expansin</fullName>
    </submittedName>
</protein>
<dbReference type="OrthoDB" id="623670at2759"/>
<gene>
    <name evidence="3" type="ORF">PHSY_005322</name>
</gene>
<dbReference type="PANTHER" id="PTHR31836:SF29">
    <property type="entry name" value="RLPA-LIKE PROTEIN DOUBLE-PSI BETA-BARREL DOMAIN-CONTAINING PROTEIN"/>
    <property type="match status" value="1"/>
</dbReference>
<feature type="compositionally biased region" description="Polar residues" evidence="2">
    <location>
        <begin position="279"/>
        <end position="288"/>
    </location>
</feature>